<dbReference type="InterPro" id="IPR023296">
    <property type="entry name" value="Glyco_hydro_beta-prop_sf"/>
</dbReference>
<comment type="similarity">
    <text evidence="2">Belongs to the glycosyl hydrolase 43 family.</text>
</comment>
<dbReference type="EC" id="3.2.1.55" evidence="5"/>
<dbReference type="Pfam" id="PF04616">
    <property type="entry name" value="Glyco_hydro_43"/>
    <property type="match status" value="1"/>
</dbReference>
<keyword evidence="4 5" id="KW-0326">Glycosidase</keyword>
<evidence type="ECO:0000256" key="2">
    <source>
        <dbReference type="ARBA" id="ARBA00009865"/>
    </source>
</evidence>
<dbReference type="SUPFAM" id="SSF75005">
    <property type="entry name" value="Arabinanase/levansucrase/invertase"/>
    <property type="match status" value="1"/>
</dbReference>
<sequence>MDITHFSNPVFNADTADPTIWTDGNDYYLYYTNWWLSAPIYKSKDLIHWENTNTHAVNEKTKQQLYKLADEYKSDKCFYAPTVVKIGNSYNMYISVSWKCMVVLTSENVNGPFKFKNDEPYVLIDNNITGLNITNEDSCIAIDNGHIYLMWGSHGNLTKTELQSDGLHLIENAKFEHIAGDPENQYKVYEGLYAYKHGKYWYLFAASGQYNSYERPYNVVVGRSKSFDKPFRDKWGRKMAKGHASTILKPDSLDTYLGAGHTGEIFEDKDGKTYIAYQRQEISTSKRPLFIQQIFWSKCGWPYFKNGGKTVMFEEMPNF</sequence>
<evidence type="ECO:0000256" key="3">
    <source>
        <dbReference type="ARBA" id="ARBA00022801"/>
    </source>
</evidence>
<proteinExistence type="inferred from homology"/>
<keyword evidence="3 5" id="KW-0378">Hydrolase</keyword>
<organism evidence="5 6">
    <name type="scientific">phage Lak_Megaphage_Sonny</name>
    <dbReference type="NCBI Taxonomy" id="3109229"/>
    <lineage>
        <taxon>Viruses</taxon>
        <taxon>Duplodnaviria</taxon>
        <taxon>Heunggongvirae</taxon>
        <taxon>Uroviricota</taxon>
        <taxon>Caudoviricetes</taxon>
        <taxon>Caudoviricetes code 15 clade</taxon>
    </lineage>
</organism>
<dbReference type="PANTHER" id="PTHR43301:SF3">
    <property type="entry name" value="ARABINAN ENDO-1,5-ALPHA-L-ARABINOSIDASE A-RELATED"/>
    <property type="match status" value="1"/>
</dbReference>
<dbReference type="PANTHER" id="PTHR43301">
    <property type="entry name" value="ARABINAN ENDO-1,5-ALPHA-L-ARABINOSIDASE"/>
    <property type="match status" value="1"/>
</dbReference>
<comment type="pathway">
    <text evidence="1">Glycan metabolism; L-arabinan degradation.</text>
</comment>
<keyword evidence="6" id="KW-1185">Reference proteome</keyword>
<dbReference type="Proteomes" id="UP001358193">
    <property type="component" value="Segment"/>
</dbReference>
<evidence type="ECO:0000256" key="1">
    <source>
        <dbReference type="ARBA" id="ARBA00004834"/>
    </source>
</evidence>
<dbReference type="Gene3D" id="2.115.10.20">
    <property type="entry name" value="Glycosyl hydrolase domain, family 43"/>
    <property type="match status" value="1"/>
</dbReference>
<dbReference type="InterPro" id="IPR050727">
    <property type="entry name" value="GH43_arabinanases"/>
</dbReference>
<dbReference type="GO" id="GO:0046556">
    <property type="term" value="F:alpha-L-arabinofuranosidase activity"/>
    <property type="evidence" value="ECO:0007669"/>
    <property type="project" value="UniProtKB-EC"/>
</dbReference>
<reference evidence="5 6" key="1">
    <citation type="submission" date="2023-11" db="EMBL/GenBank/DDBJ databases">
        <authorList>
            <person name="Cook R."/>
            <person name="Crisci M."/>
            <person name="Pye H."/>
            <person name="Adriaenssens E."/>
            <person name="Santini J."/>
        </authorList>
    </citation>
    <scope>NUCLEOTIDE SEQUENCE [LARGE SCALE GENOMIC DNA]</scope>
    <source>
        <strain evidence="5">Lak_Megaphage_Sonny</strain>
    </source>
</reference>
<evidence type="ECO:0000256" key="4">
    <source>
        <dbReference type="ARBA" id="ARBA00023295"/>
    </source>
</evidence>
<protein>
    <submittedName>
        <fullName evidence="5">Extracellular exo-alpha-(1-&gt;5)-L-arabinofuranosidase ArbA</fullName>
        <ecNumber evidence="5">3.2.1.55</ecNumber>
    </submittedName>
</protein>
<dbReference type="EMBL" id="OR769223">
    <property type="protein sequence ID" value="WQJ53720.1"/>
    <property type="molecule type" value="Genomic_DNA"/>
</dbReference>
<evidence type="ECO:0000313" key="6">
    <source>
        <dbReference type="Proteomes" id="UP001358193"/>
    </source>
</evidence>
<dbReference type="InterPro" id="IPR006710">
    <property type="entry name" value="Glyco_hydro_43"/>
</dbReference>
<evidence type="ECO:0000313" key="5">
    <source>
        <dbReference type="EMBL" id="WQJ53720.1"/>
    </source>
</evidence>
<name>A0ABZ0Z3D5_9CAUD</name>
<accession>A0ABZ0Z3D5</accession>